<dbReference type="InterPro" id="IPR006140">
    <property type="entry name" value="D-isomer_DH_NAD-bd"/>
</dbReference>
<dbReference type="SUPFAM" id="SSF52283">
    <property type="entry name" value="Formate/glycerate dehydrogenase catalytic domain-like"/>
    <property type="match status" value="1"/>
</dbReference>
<dbReference type="SUPFAM" id="SSF51735">
    <property type="entry name" value="NAD(P)-binding Rossmann-fold domains"/>
    <property type="match status" value="1"/>
</dbReference>
<evidence type="ECO:0000256" key="2">
    <source>
        <dbReference type="ARBA" id="ARBA00023002"/>
    </source>
</evidence>
<dbReference type="EMBL" id="JAAAMU010000011">
    <property type="protein sequence ID" value="NBC71280.1"/>
    <property type="molecule type" value="Genomic_DNA"/>
</dbReference>
<dbReference type="PROSITE" id="PS00671">
    <property type="entry name" value="D_2_HYDROXYACID_DH_3"/>
    <property type="match status" value="1"/>
</dbReference>
<evidence type="ECO:0000259" key="5">
    <source>
        <dbReference type="Pfam" id="PF00389"/>
    </source>
</evidence>
<reference evidence="7 8" key="1">
    <citation type="submission" date="2020-01" db="EMBL/GenBank/DDBJ databases">
        <title>Paenibacillus soybeanensis sp. nov. isolated from the nodules of soybean (Glycine max(L.) Merr).</title>
        <authorList>
            <person name="Wang H."/>
        </authorList>
    </citation>
    <scope>NUCLEOTIDE SEQUENCE [LARGE SCALE GENOMIC DNA]</scope>
    <source>
        <strain evidence="7 8">DSM 23054</strain>
    </source>
</reference>
<dbReference type="PANTHER" id="PTHR42789">
    <property type="entry name" value="D-ISOMER SPECIFIC 2-HYDROXYACID DEHYDROGENASE FAMILY PROTEIN (AFU_ORTHOLOGUE AFUA_6G10090)"/>
    <property type="match status" value="1"/>
</dbReference>
<comment type="caution">
    <text evidence="7">The sequence shown here is derived from an EMBL/GenBank/DDBJ whole genome shotgun (WGS) entry which is preliminary data.</text>
</comment>
<evidence type="ECO:0000313" key="8">
    <source>
        <dbReference type="Proteomes" id="UP000558113"/>
    </source>
</evidence>
<feature type="domain" description="D-isomer specific 2-hydroxyacid dehydrogenase catalytic" evidence="5">
    <location>
        <begin position="36"/>
        <end position="326"/>
    </location>
</feature>
<dbReference type="GO" id="GO:0051287">
    <property type="term" value="F:NAD binding"/>
    <property type="evidence" value="ECO:0007669"/>
    <property type="project" value="InterPro"/>
</dbReference>
<dbReference type="InterPro" id="IPR050857">
    <property type="entry name" value="D-2-hydroxyacid_DH"/>
</dbReference>
<dbReference type="RefSeq" id="WP_161701099.1">
    <property type="nucleotide sequence ID" value="NZ_JAAAMU010000011.1"/>
</dbReference>
<evidence type="ECO:0000259" key="6">
    <source>
        <dbReference type="Pfam" id="PF02826"/>
    </source>
</evidence>
<dbReference type="GO" id="GO:0016616">
    <property type="term" value="F:oxidoreductase activity, acting on the CH-OH group of donors, NAD or NADP as acceptor"/>
    <property type="evidence" value="ECO:0007669"/>
    <property type="project" value="InterPro"/>
</dbReference>
<keyword evidence="8" id="KW-1185">Reference proteome</keyword>
<keyword evidence="2 4" id="KW-0560">Oxidoreductase</keyword>
<sequence>MAQFQLGLTRDFLNERGEPAFGSTGTELLSGEAGIDAGYFKEHLNPVAAEQLLAYDGIISLTPRYTAEALQAAADRLLVIARYGVGYDMVDVQACTEADIAVTITPQGVRKPVAYAIITHLLALAHRLPVKGRLVQEGRWNDRTDYPGYRITGQTLGSIGLGNIAREMFRMAAGFDMKHIAYDPFVDPAVAAAAGVELVDLQTLCERSDFMAVNCFLSKETFHLIAEPQLRAMKPSAFLINTARGGIVDEQALIRALEEGWICGAGLDVFEEEPLVSDSPLKRMDNVVLTPHSVCWTSEMYEGLWQETTQAVKDASRGLLPSNVVNRDVLTRPGFLKKLARFKE</sequence>
<dbReference type="InterPro" id="IPR029753">
    <property type="entry name" value="D-isomer_DH_CS"/>
</dbReference>
<gene>
    <name evidence="7" type="ORF">GT003_19980</name>
</gene>
<evidence type="ECO:0000256" key="4">
    <source>
        <dbReference type="RuleBase" id="RU003719"/>
    </source>
</evidence>
<protein>
    <submittedName>
        <fullName evidence="7">Dehydrogenase</fullName>
    </submittedName>
</protein>
<comment type="similarity">
    <text evidence="1 4">Belongs to the D-isomer specific 2-hydroxyacid dehydrogenase family.</text>
</comment>
<keyword evidence="3" id="KW-0520">NAD</keyword>
<feature type="domain" description="D-isomer specific 2-hydroxyacid dehydrogenase NAD-binding" evidence="6">
    <location>
        <begin position="119"/>
        <end position="292"/>
    </location>
</feature>
<evidence type="ECO:0000313" key="7">
    <source>
        <dbReference type="EMBL" id="NBC71280.1"/>
    </source>
</evidence>
<dbReference type="InterPro" id="IPR036291">
    <property type="entry name" value="NAD(P)-bd_dom_sf"/>
</dbReference>
<dbReference type="Proteomes" id="UP000558113">
    <property type="component" value="Unassembled WGS sequence"/>
</dbReference>
<dbReference type="InterPro" id="IPR006139">
    <property type="entry name" value="D-isomer_2_OHA_DH_cat_dom"/>
</dbReference>
<name>A0A7X5C2H6_9BACL</name>
<dbReference type="Pfam" id="PF00389">
    <property type="entry name" value="2-Hacid_dh"/>
    <property type="match status" value="1"/>
</dbReference>
<dbReference type="AlphaFoldDB" id="A0A7X5C2H6"/>
<evidence type="ECO:0000256" key="3">
    <source>
        <dbReference type="ARBA" id="ARBA00023027"/>
    </source>
</evidence>
<evidence type="ECO:0000256" key="1">
    <source>
        <dbReference type="ARBA" id="ARBA00005854"/>
    </source>
</evidence>
<dbReference type="PANTHER" id="PTHR42789:SF1">
    <property type="entry name" value="D-ISOMER SPECIFIC 2-HYDROXYACID DEHYDROGENASE FAMILY PROTEIN (AFU_ORTHOLOGUE AFUA_6G10090)"/>
    <property type="match status" value="1"/>
</dbReference>
<accession>A0A7X5C2H6</accession>
<dbReference type="Gene3D" id="3.40.50.720">
    <property type="entry name" value="NAD(P)-binding Rossmann-like Domain"/>
    <property type="match status" value="2"/>
</dbReference>
<dbReference type="Pfam" id="PF02826">
    <property type="entry name" value="2-Hacid_dh_C"/>
    <property type="match status" value="1"/>
</dbReference>
<organism evidence="7 8">
    <name type="scientific">Paenibacillus sacheonensis</name>
    <dbReference type="NCBI Taxonomy" id="742054"/>
    <lineage>
        <taxon>Bacteria</taxon>
        <taxon>Bacillati</taxon>
        <taxon>Bacillota</taxon>
        <taxon>Bacilli</taxon>
        <taxon>Bacillales</taxon>
        <taxon>Paenibacillaceae</taxon>
        <taxon>Paenibacillus</taxon>
    </lineage>
</organism>
<proteinExistence type="inferred from homology"/>
<dbReference type="FunFam" id="3.40.50.720:FF:000203">
    <property type="entry name" value="D-3-phosphoglycerate dehydrogenase (SerA)"/>
    <property type="match status" value="1"/>
</dbReference>
<dbReference type="OrthoDB" id="9805416at2"/>